<dbReference type="EMBL" id="CP016793">
    <property type="protein sequence ID" value="ANZ41361.1"/>
    <property type="molecule type" value="Genomic_DNA"/>
</dbReference>
<sequence length="156" mass="17528">MMRHLAELTEIKRQRRAFHLDHERAAFKEQLRAHRKALAERQAGLTATLPAKPHRSEVTFLHFASGNPARLCPELPDPASYDVVVTLPLVHVLNRAEAFSLRAHKSAALKRIVLGAREMFASMLGFTHSATHSLAPMGRYVHTSPHPVRGRDFTTD</sequence>
<keyword evidence="2" id="KW-1185">Reference proteome</keyword>
<dbReference type="OrthoDB" id="9827392at2"/>
<dbReference type="Proteomes" id="UP000093053">
    <property type="component" value="Chromosome"/>
</dbReference>
<dbReference type="KEGG" id="led:BBK82_40790"/>
<accession>A0A1B2HUF5</accession>
<organism evidence="1 2">
    <name type="scientific">Lentzea guizhouensis</name>
    <dbReference type="NCBI Taxonomy" id="1586287"/>
    <lineage>
        <taxon>Bacteria</taxon>
        <taxon>Bacillati</taxon>
        <taxon>Actinomycetota</taxon>
        <taxon>Actinomycetes</taxon>
        <taxon>Pseudonocardiales</taxon>
        <taxon>Pseudonocardiaceae</taxon>
        <taxon>Lentzea</taxon>
    </lineage>
</organism>
<dbReference type="RefSeq" id="WP_065919697.1">
    <property type="nucleotide sequence ID" value="NZ_CP016793.1"/>
</dbReference>
<dbReference type="AlphaFoldDB" id="A0A1B2HUF5"/>
<protein>
    <submittedName>
        <fullName evidence="1">Uncharacterized protein</fullName>
    </submittedName>
</protein>
<reference evidence="1 2" key="1">
    <citation type="submission" date="2016-07" db="EMBL/GenBank/DDBJ databases">
        <title>Complete genome sequence of the Lentzea guizhouensis DHS C013.</title>
        <authorList>
            <person name="Cao C."/>
        </authorList>
    </citation>
    <scope>NUCLEOTIDE SEQUENCE [LARGE SCALE GENOMIC DNA]</scope>
    <source>
        <strain evidence="1 2">DHS C013</strain>
    </source>
</reference>
<name>A0A1B2HUF5_9PSEU</name>
<evidence type="ECO:0000313" key="1">
    <source>
        <dbReference type="EMBL" id="ANZ41361.1"/>
    </source>
</evidence>
<proteinExistence type="predicted"/>
<gene>
    <name evidence="1" type="ORF">BBK82_40790</name>
</gene>
<evidence type="ECO:0000313" key="2">
    <source>
        <dbReference type="Proteomes" id="UP000093053"/>
    </source>
</evidence>